<evidence type="ECO:0000313" key="3">
    <source>
        <dbReference type="Proteomes" id="UP000267585"/>
    </source>
</evidence>
<dbReference type="RefSeq" id="WP_126162533.1">
    <property type="nucleotide sequence ID" value="NZ_RQPJ01000005.1"/>
</dbReference>
<comment type="caution">
    <text evidence="2">The sequence shown here is derived from an EMBL/GenBank/DDBJ whole genome shotgun (WGS) entry which is preliminary data.</text>
</comment>
<keyword evidence="1" id="KW-0812">Transmembrane</keyword>
<keyword evidence="1" id="KW-1133">Transmembrane helix</keyword>
<dbReference type="OrthoDB" id="1247025at2"/>
<protein>
    <submittedName>
        <fullName evidence="2">Uncharacterized protein</fullName>
    </submittedName>
</protein>
<dbReference type="AlphaFoldDB" id="A0A3S0AEE4"/>
<organism evidence="2 3">
    <name type="scientific">Arenibacter aquaticus</name>
    <dbReference type="NCBI Taxonomy" id="2489054"/>
    <lineage>
        <taxon>Bacteria</taxon>
        <taxon>Pseudomonadati</taxon>
        <taxon>Bacteroidota</taxon>
        <taxon>Flavobacteriia</taxon>
        <taxon>Flavobacteriales</taxon>
        <taxon>Flavobacteriaceae</taxon>
        <taxon>Arenibacter</taxon>
    </lineage>
</organism>
<gene>
    <name evidence="2" type="ORF">EHW67_11600</name>
</gene>
<keyword evidence="3" id="KW-1185">Reference proteome</keyword>
<evidence type="ECO:0000313" key="2">
    <source>
        <dbReference type="EMBL" id="RTE53637.1"/>
    </source>
</evidence>
<evidence type="ECO:0000256" key="1">
    <source>
        <dbReference type="SAM" id="Phobius"/>
    </source>
</evidence>
<name>A0A3S0AEE4_9FLAO</name>
<sequence length="260" mass="28543">MAPMKFEEYIKETLDKREIIPSDRAWDSLSRQLGPNKKKGKGAFFWWAVAACLGLLVASTFYVGTNDKQPAGEPGIVAVPSVETAGALAKDKIVLPGQEKIIKSIEAKSTEIVTIDDNEEPRKGNAETLGQIQEKQFLDNQIAAINGEVMDTSEVVSADKPLVASTADIETKIVEVVAQIGIMEQNQQTLTEAEVDSLLWQAQRELFSEKIKGDGYKVDAKALLADVEGELDKSYRQQLFQALKEGYLKVKTAVVASRNN</sequence>
<keyword evidence="1" id="KW-0472">Membrane</keyword>
<dbReference type="Proteomes" id="UP000267585">
    <property type="component" value="Unassembled WGS sequence"/>
</dbReference>
<proteinExistence type="predicted"/>
<accession>A0A3S0AEE4</accession>
<reference evidence="2 3" key="1">
    <citation type="submission" date="2018-11" db="EMBL/GenBank/DDBJ databases">
        <title>Arenibacter aquaticus sp.nov., a marine bacterium isolated from surface seawater in the South China Sea.</title>
        <authorList>
            <person name="Guo J."/>
            <person name="Sun J."/>
        </authorList>
    </citation>
    <scope>NUCLEOTIDE SEQUENCE [LARGE SCALE GENOMIC DNA]</scope>
    <source>
        <strain evidence="2 3">GUO666</strain>
    </source>
</reference>
<feature type="transmembrane region" description="Helical" evidence="1">
    <location>
        <begin position="44"/>
        <end position="64"/>
    </location>
</feature>
<dbReference type="EMBL" id="RQPJ01000005">
    <property type="protein sequence ID" value="RTE53637.1"/>
    <property type="molecule type" value="Genomic_DNA"/>
</dbReference>